<dbReference type="GO" id="GO:0005247">
    <property type="term" value="F:voltage-gated chloride channel activity"/>
    <property type="evidence" value="ECO:0007669"/>
    <property type="project" value="TreeGrafter"/>
</dbReference>
<feature type="transmembrane region" description="Helical" evidence="8">
    <location>
        <begin position="335"/>
        <end position="357"/>
    </location>
</feature>
<keyword evidence="6 8" id="KW-0472">Membrane</keyword>
<feature type="transmembrane region" description="Helical" evidence="8">
    <location>
        <begin position="62"/>
        <end position="79"/>
    </location>
</feature>
<dbReference type="AlphaFoldDB" id="A0A0R2LIZ6"/>
<evidence type="ECO:0000256" key="8">
    <source>
        <dbReference type="SAM" id="Phobius"/>
    </source>
</evidence>
<evidence type="ECO:0000256" key="3">
    <source>
        <dbReference type="ARBA" id="ARBA00022692"/>
    </source>
</evidence>
<feature type="transmembrane region" description="Helical" evidence="8">
    <location>
        <begin position="369"/>
        <end position="392"/>
    </location>
</feature>
<gene>
    <name evidence="10" type="ORF">IV66_GL001996</name>
</gene>
<evidence type="ECO:0000256" key="4">
    <source>
        <dbReference type="ARBA" id="ARBA00022989"/>
    </source>
</evidence>
<dbReference type="InterPro" id="IPR001807">
    <property type="entry name" value="ClC"/>
</dbReference>
<keyword evidence="4 8" id="KW-1133">Transmembrane helix</keyword>
<dbReference type="PATRIC" id="fig|449659.4.peg.2048"/>
<feature type="transmembrane region" description="Helical" evidence="8">
    <location>
        <begin position="404"/>
        <end position="424"/>
    </location>
</feature>
<keyword evidence="3 8" id="KW-0812">Transmembrane</keyword>
<dbReference type="GO" id="GO:0006813">
    <property type="term" value="P:potassium ion transport"/>
    <property type="evidence" value="ECO:0007669"/>
    <property type="project" value="InterPro"/>
</dbReference>
<dbReference type="PROSITE" id="PS51202">
    <property type="entry name" value="RCK_C"/>
    <property type="match status" value="1"/>
</dbReference>
<dbReference type="InterPro" id="IPR014743">
    <property type="entry name" value="Cl-channel_core"/>
</dbReference>
<dbReference type="InterPro" id="IPR036721">
    <property type="entry name" value="RCK_C_sf"/>
</dbReference>
<evidence type="ECO:0000256" key="2">
    <source>
        <dbReference type="ARBA" id="ARBA00022448"/>
    </source>
</evidence>
<organism evidence="10 11">
    <name type="scientific">Ligilactobacillus pobuzihii</name>
    <dbReference type="NCBI Taxonomy" id="449659"/>
    <lineage>
        <taxon>Bacteria</taxon>
        <taxon>Bacillati</taxon>
        <taxon>Bacillota</taxon>
        <taxon>Bacilli</taxon>
        <taxon>Lactobacillales</taxon>
        <taxon>Lactobacillaceae</taxon>
        <taxon>Ligilactobacillus</taxon>
    </lineage>
</organism>
<evidence type="ECO:0000259" key="9">
    <source>
        <dbReference type="PROSITE" id="PS51202"/>
    </source>
</evidence>
<dbReference type="EMBL" id="JQCN01000006">
    <property type="protein sequence ID" value="KRO01673.1"/>
    <property type="molecule type" value="Genomic_DNA"/>
</dbReference>
<dbReference type="SUPFAM" id="SSF81340">
    <property type="entry name" value="Clc chloride channel"/>
    <property type="match status" value="1"/>
</dbReference>
<keyword evidence="2" id="KW-0813">Transport</keyword>
<dbReference type="PANTHER" id="PTHR45711:SF6">
    <property type="entry name" value="CHLORIDE CHANNEL PROTEIN"/>
    <property type="match status" value="1"/>
</dbReference>
<accession>A0A0R2LIZ6</accession>
<sequence>MEVTMEQAKKKVKINSAHLSYILKGVLIGAITGVVVGAFRWLIEKSLGLWKHAFQIAHQQPLYLLAIVVVLVLIGLVIGKLTTQQPHISGSGIPEIEGQLAGKFKFNWWAILWRKFVAGVLAIGSGLFLGREGPSIQLGGAVGQGIADMTEDSKRGHRVLIASGAAAGLSAAFSAPIAGTLFILEEVYHNFSPLVWMGALSASITADVVSMNVFGLETVLHVGVVPGLPLKYYWHLLILGVVLGLLGYFYQRILLQSSVWYHKLFGRISRAYHGLIALLLLVPVGYFFTNTLGGGNVIIIKMAQVDPLIISLALLFVLRFVFSMISYGSGLPGGIFLPILTLGAVIGMLYGAIALKFNLLPSKYMVDLLVFAMAGYFAGIGKAPFTAILLVTEMVGSLQHLVPLALTSLVAYIVVDLLGGAPIYESLLERMTVKQKLHVISGKNDQVELPVFDDSRFVGQQVRDINWPANTLLIGVRRGEKTSIPNGDTLIHPGDTLIVLVDNNFSSDVRDQLQKLNRPLEDEE</sequence>
<feature type="domain" description="RCK C-terminal" evidence="9">
    <location>
        <begin position="434"/>
        <end position="519"/>
    </location>
</feature>
<dbReference type="InterPro" id="IPR006037">
    <property type="entry name" value="RCK_C"/>
</dbReference>
<dbReference type="Gene3D" id="1.10.3080.10">
    <property type="entry name" value="Clc chloride channel"/>
    <property type="match status" value="1"/>
</dbReference>
<dbReference type="Pfam" id="PF02080">
    <property type="entry name" value="TrkA_C"/>
    <property type="match status" value="1"/>
</dbReference>
<dbReference type="GO" id="GO:0008324">
    <property type="term" value="F:monoatomic cation transmembrane transporter activity"/>
    <property type="evidence" value="ECO:0007669"/>
    <property type="project" value="InterPro"/>
</dbReference>
<dbReference type="Proteomes" id="UP000051886">
    <property type="component" value="Unassembled WGS sequence"/>
</dbReference>
<proteinExistence type="predicted"/>
<evidence type="ECO:0000313" key="10">
    <source>
        <dbReference type="EMBL" id="KRO01673.1"/>
    </source>
</evidence>
<dbReference type="Gene3D" id="3.30.70.1450">
    <property type="entry name" value="Regulator of K+ conductance, C-terminal domain"/>
    <property type="match status" value="1"/>
</dbReference>
<feature type="transmembrane region" description="Helical" evidence="8">
    <location>
        <begin position="196"/>
        <end position="220"/>
    </location>
</feature>
<keyword evidence="7" id="KW-0868">Chloride</keyword>
<evidence type="ECO:0000256" key="1">
    <source>
        <dbReference type="ARBA" id="ARBA00004141"/>
    </source>
</evidence>
<evidence type="ECO:0000256" key="5">
    <source>
        <dbReference type="ARBA" id="ARBA00023065"/>
    </source>
</evidence>
<feature type="transmembrane region" description="Helical" evidence="8">
    <location>
        <begin position="21"/>
        <end position="42"/>
    </location>
</feature>
<name>A0A0R2LIZ6_9LACO</name>
<dbReference type="CDD" id="cd01031">
    <property type="entry name" value="EriC"/>
    <property type="match status" value="1"/>
</dbReference>
<feature type="transmembrane region" description="Helical" evidence="8">
    <location>
        <begin position="271"/>
        <end position="288"/>
    </location>
</feature>
<dbReference type="STRING" id="449659.IV66_GL001996"/>
<reference evidence="10 11" key="1">
    <citation type="journal article" date="2015" name="Genome Announc.">
        <title>Expanding the biotechnology potential of lactobacilli through comparative genomics of 213 strains and associated genera.</title>
        <authorList>
            <person name="Sun Z."/>
            <person name="Harris H.M."/>
            <person name="McCann A."/>
            <person name="Guo C."/>
            <person name="Argimon S."/>
            <person name="Zhang W."/>
            <person name="Yang X."/>
            <person name="Jeffery I.B."/>
            <person name="Cooney J.C."/>
            <person name="Kagawa T.F."/>
            <person name="Liu W."/>
            <person name="Song Y."/>
            <person name="Salvetti E."/>
            <person name="Wrobel A."/>
            <person name="Rasinkangas P."/>
            <person name="Parkhill J."/>
            <person name="Rea M.C."/>
            <person name="O'Sullivan O."/>
            <person name="Ritari J."/>
            <person name="Douillard F.P."/>
            <person name="Paul Ross R."/>
            <person name="Yang R."/>
            <person name="Briner A.E."/>
            <person name="Felis G.E."/>
            <person name="de Vos W.M."/>
            <person name="Barrangou R."/>
            <person name="Klaenhammer T.R."/>
            <person name="Caufield P.W."/>
            <person name="Cui Y."/>
            <person name="Zhang H."/>
            <person name="O'Toole P.W."/>
        </authorList>
    </citation>
    <scope>NUCLEOTIDE SEQUENCE [LARGE SCALE GENOMIC DNA]</scope>
    <source>
        <strain evidence="10 11">NBRC 103219</strain>
    </source>
</reference>
<protein>
    <submittedName>
        <fullName evidence="10">Chloride channel protein EriC</fullName>
    </submittedName>
</protein>
<feature type="transmembrane region" description="Helical" evidence="8">
    <location>
        <begin position="308"/>
        <end position="329"/>
    </location>
</feature>
<evidence type="ECO:0000313" key="11">
    <source>
        <dbReference type="Proteomes" id="UP000051886"/>
    </source>
</evidence>
<feature type="transmembrane region" description="Helical" evidence="8">
    <location>
        <begin position="159"/>
        <end position="184"/>
    </location>
</feature>
<dbReference type="GO" id="GO:0005886">
    <property type="term" value="C:plasma membrane"/>
    <property type="evidence" value="ECO:0007669"/>
    <property type="project" value="TreeGrafter"/>
</dbReference>
<evidence type="ECO:0000256" key="7">
    <source>
        <dbReference type="ARBA" id="ARBA00023214"/>
    </source>
</evidence>
<dbReference type="PANTHER" id="PTHR45711">
    <property type="entry name" value="CHLORIDE CHANNEL PROTEIN"/>
    <property type="match status" value="1"/>
</dbReference>
<keyword evidence="5" id="KW-0406">Ion transport</keyword>
<evidence type="ECO:0000256" key="6">
    <source>
        <dbReference type="ARBA" id="ARBA00023136"/>
    </source>
</evidence>
<dbReference type="PRINTS" id="PR00762">
    <property type="entry name" value="CLCHANNEL"/>
</dbReference>
<dbReference type="SUPFAM" id="SSF116726">
    <property type="entry name" value="TrkA C-terminal domain-like"/>
    <property type="match status" value="1"/>
</dbReference>
<comment type="subcellular location">
    <subcellularLocation>
        <location evidence="1">Membrane</location>
        <topology evidence="1">Multi-pass membrane protein</topology>
    </subcellularLocation>
</comment>
<comment type="caution">
    <text evidence="10">The sequence shown here is derived from an EMBL/GenBank/DDBJ whole genome shotgun (WGS) entry which is preliminary data.</text>
</comment>
<feature type="transmembrane region" description="Helical" evidence="8">
    <location>
        <begin position="232"/>
        <end position="251"/>
    </location>
</feature>
<keyword evidence="11" id="KW-1185">Reference proteome</keyword>
<dbReference type="Pfam" id="PF00654">
    <property type="entry name" value="Voltage_CLC"/>
    <property type="match status" value="1"/>
</dbReference>